<dbReference type="Pfam" id="PF20684">
    <property type="entry name" value="Fung_rhodopsin"/>
    <property type="match status" value="1"/>
</dbReference>
<dbReference type="KEGG" id="pchm:VFPPC_16647"/>
<sequence>MKAWAIGLFGAEITYTLSLVFIKSSILAFYWRVFDITSAIKPLIWILFGMVCAWGTIIAVICQCLPTSAFWERFDPDSPLPPSQYDCGVDMHKFFYWECYP</sequence>
<evidence type="ECO:0000256" key="4">
    <source>
        <dbReference type="ARBA" id="ARBA00023136"/>
    </source>
</evidence>
<dbReference type="GeneID" id="28858394"/>
<evidence type="ECO:0000256" key="5">
    <source>
        <dbReference type="ARBA" id="ARBA00038359"/>
    </source>
</evidence>
<dbReference type="PANTHER" id="PTHR33048">
    <property type="entry name" value="PTH11-LIKE INTEGRAL MEMBRANE PROTEIN (AFU_ORTHOLOGUE AFUA_5G11245)"/>
    <property type="match status" value="1"/>
</dbReference>
<dbReference type="AlphaFoldDB" id="A0A179FAP8"/>
<organism evidence="8 9">
    <name type="scientific">Pochonia chlamydosporia 170</name>
    <dbReference type="NCBI Taxonomy" id="1380566"/>
    <lineage>
        <taxon>Eukaryota</taxon>
        <taxon>Fungi</taxon>
        <taxon>Dikarya</taxon>
        <taxon>Ascomycota</taxon>
        <taxon>Pezizomycotina</taxon>
        <taxon>Sordariomycetes</taxon>
        <taxon>Hypocreomycetidae</taxon>
        <taxon>Hypocreales</taxon>
        <taxon>Clavicipitaceae</taxon>
        <taxon>Pochonia</taxon>
    </lineage>
</organism>
<gene>
    <name evidence="8" type="ORF">VFPPC_16647</name>
</gene>
<reference evidence="8 9" key="1">
    <citation type="journal article" date="2016" name="PLoS Pathog.">
        <title>Biosynthesis of antibiotic leucinostatins in bio-control fungus Purpureocillium lilacinum and their inhibition on phytophthora revealed by genome mining.</title>
        <authorList>
            <person name="Wang G."/>
            <person name="Liu Z."/>
            <person name="Lin R."/>
            <person name="Li E."/>
            <person name="Mao Z."/>
            <person name="Ling J."/>
            <person name="Yang Y."/>
            <person name="Yin W.B."/>
            <person name="Xie B."/>
        </authorList>
    </citation>
    <scope>NUCLEOTIDE SEQUENCE [LARGE SCALE GENOMIC DNA]</scope>
    <source>
        <strain evidence="8">170</strain>
    </source>
</reference>
<protein>
    <recommendedName>
        <fullName evidence="7">Rhodopsin domain-containing protein</fullName>
    </recommendedName>
</protein>
<evidence type="ECO:0000256" key="3">
    <source>
        <dbReference type="ARBA" id="ARBA00022989"/>
    </source>
</evidence>
<dbReference type="InterPro" id="IPR052337">
    <property type="entry name" value="SAT4-like"/>
</dbReference>
<evidence type="ECO:0000313" key="8">
    <source>
        <dbReference type="EMBL" id="OAQ62361.1"/>
    </source>
</evidence>
<dbReference type="GO" id="GO:0016020">
    <property type="term" value="C:membrane"/>
    <property type="evidence" value="ECO:0007669"/>
    <property type="project" value="UniProtKB-SubCell"/>
</dbReference>
<comment type="similarity">
    <text evidence="5">Belongs to the SAT4 family.</text>
</comment>
<comment type="caution">
    <text evidence="8">The sequence shown here is derived from an EMBL/GenBank/DDBJ whole genome shotgun (WGS) entry which is preliminary data.</text>
</comment>
<evidence type="ECO:0000256" key="2">
    <source>
        <dbReference type="ARBA" id="ARBA00022692"/>
    </source>
</evidence>
<dbReference type="RefSeq" id="XP_018140065.1">
    <property type="nucleotide sequence ID" value="XM_018294400.1"/>
</dbReference>
<proteinExistence type="inferred from homology"/>
<comment type="subcellular location">
    <subcellularLocation>
        <location evidence="1">Membrane</location>
        <topology evidence="1">Multi-pass membrane protein</topology>
    </subcellularLocation>
</comment>
<keyword evidence="3 6" id="KW-1133">Transmembrane helix</keyword>
<keyword evidence="4 6" id="KW-0472">Membrane</keyword>
<dbReference type="OrthoDB" id="5417844at2759"/>
<keyword evidence="2 6" id="KW-0812">Transmembrane</keyword>
<evidence type="ECO:0000256" key="6">
    <source>
        <dbReference type="SAM" id="Phobius"/>
    </source>
</evidence>
<evidence type="ECO:0000313" key="9">
    <source>
        <dbReference type="Proteomes" id="UP000078397"/>
    </source>
</evidence>
<dbReference type="Proteomes" id="UP000078397">
    <property type="component" value="Unassembled WGS sequence"/>
</dbReference>
<feature type="transmembrane region" description="Helical" evidence="6">
    <location>
        <begin position="43"/>
        <end position="71"/>
    </location>
</feature>
<dbReference type="InterPro" id="IPR049326">
    <property type="entry name" value="Rhodopsin_dom_fungi"/>
</dbReference>
<keyword evidence="9" id="KW-1185">Reference proteome</keyword>
<name>A0A179FAP8_METCM</name>
<dbReference type="EMBL" id="LSBJ02000007">
    <property type="protein sequence ID" value="OAQ62361.1"/>
    <property type="molecule type" value="Genomic_DNA"/>
</dbReference>
<feature type="transmembrane region" description="Helical" evidence="6">
    <location>
        <begin position="6"/>
        <end position="31"/>
    </location>
</feature>
<accession>A0A179FAP8</accession>
<evidence type="ECO:0000259" key="7">
    <source>
        <dbReference type="Pfam" id="PF20684"/>
    </source>
</evidence>
<dbReference type="PANTHER" id="PTHR33048:SF47">
    <property type="entry name" value="INTEGRAL MEMBRANE PROTEIN-RELATED"/>
    <property type="match status" value="1"/>
</dbReference>
<feature type="domain" description="Rhodopsin" evidence="7">
    <location>
        <begin position="8"/>
        <end position="77"/>
    </location>
</feature>
<evidence type="ECO:0000256" key="1">
    <source>
        <dbReference type="ARBA" id="ARBA00004141"/>
    </source>
</evidence>